<dbReference type="EMBL" id="QQBC01000007">
    <property type="protein sequence ID" value="RDI64718.1"/>
    <property type="molecule type" value="Genomic_DNA"/>
</dbReference>
<dbReference type="GO" id="GO:0016787">
    <property type="term" value="F:hydrolase activity"/>
    <property type="evidence" value="ECO:0007669"/>
    <property type="project" value="InterPro"/>
</dbReference>
<dbReference type="PANTHER" id="PTHR15394">
    <property type="entry name" value="SERINE HYDROLASE RBBP9"/>
    <property type="match status" value="1"/>
</dbReference>
<protein>
    <recommendedName>
        <fullName evidence="3">Serine hydrolase family protein</fullName>
    </recommendedName>
</protein>
<dbReference type="PANTHER" id="PTHR15394:SF3">
    <property type="entry name" value="SERINE HYDROLASE RBBP9"/>
    <property type="match status" value="1"/>
</dbReference>
<reference evidence="1 2" key="1">
    <citation type="submission" date="2018-07" db="EMBL/GenBank/DDBJ databases">
        <title>Genomic Encyclopedia of Type Strains, Phase IV (KMG-IV): sequencing the most valuable type-strain genomes for metagenomic binning, comparative biology and taxonomic classification.</title>
        <authorList>
            <person name="Goeker M."/>
        </authorList>
    </citation>
    <scope>NUCLEOTIDE SEQUENCE [LARGE SCALE GENOMIC DNA]</scope>
    <source>
        <strain evidence="1 2">DSM 44290</strain>
    </source>
</reference>
<keyword evidence="2" id="KW-1185">Reference proteome</keyword>
<accession>A0A370I1T9</accession>
<evidence type="ECO:0008006" key="3">
    <source>
        <dbReference type="Google" id="ProtNLM"/>
    </source>
</evidence>
<dbReference type="AlphaFoldDB" id="A0A370I1T9"/>
<dbReference type="InterPro" id="IPR010662">
    <property type="entry name" value="RBBP9/YdeN"/>
</dbReference>
<dbReference type="InterPro" id="IPR029058">
    <property type="entry name" value="AB_hydrolase_fold"/>
</dbReference>
<dbReference type="Pfam" id="PF06821">
    <property type="entry name" value="Ser_hydrolase"/>
    <property type="match status" value="1"/>
</dbReference>
<organism evidence="1 2">
    <name type="scientific">Nocardia pseudobrasiliensis</name>
    <dbReference type="NCBI Taxonomy" id="45979"/>
    <lineage>
        <taxon>Bacteria</taxon>
        <taxon>Bacillati</taxon>
        <taxon>Actinomycetota</taxon>
        <taxon>Actinomycetes</taxon>
        <taxon>Mycobacteriales</taxon>
        <taxon>Nocardiaceae</taxon>
        <taxon>Nocardia</taxon>
    </lineage>
</organism>
<evidence type="ECO:0000313" key="1">
    <source>
        <dbReference type="EMBL" id="RDI64718.1"/>
    </source>
</evidence>
<dbReference type="SUPFAM" id="SSF53474">
    <property type="entry name" value="alpha/beta-Hydrolases"/>
    <property type="match status" value="1"/>
</dbReference>
<dbReference type="STRING" id="1210086.GCA_001613105_02482"/>
<dbReference type="RefSeq" id="WP_211335890.1">
    <property type="nucleotide sequence ID" value="NZ_QQBC01000007.1"/>
</dbReference>
<sequence length="185" mass="19897">MRIFIVHGYGASVDAHWFPWLAEQLESEGHEVSIVELPTPEAPVRREWDARLADEIGDVDADTVLVTHSLGTITALRHLAALESDWRLAGFVAVSGFLGTLPTLPELDDYLTDRPKLAALIPRIGARVMIHSDDDSIVSPTASHALGVELAAETIVIPGGGHLLADEGFTKLPEALSAVQRLGRG</sequence>
<evidence type="ECO:0000313" key="2">
    <source>
        <dbReference type="Proteomes" id="UP000254869"/>
    </source>
</evidence>
<dbReference type="Proteomes" id="UP000254869">
    <property type="component" value="Unassembled WGS sequence"/>
</dbReference>
<proteinExistence type="predicted"/>
<dbReference type="Gene3D" id="3.40.50.1820">
    <property type="entry name" value="alpha/beta hydrolase"/>
    <property type="match status" value="1"/>
</dbReference>
<gene>
    <name evidence="1" type="ORF">DFR76_10793</name>
</gene>
<name>A0A370I1T9_9NOCA</name>
<comment type="caution">
    <text evidence="1">The sequence shown here is derived from an EMBL/GenBank/DDBJ whole genome shotgun (WGS) entry which is preliminary data.</text>
</comment>